<dbReference type="OrthoDB" id="676979at2759"/>
<organism evidence="2 3">
    <name type="scientific">Oesophagostomum dentatum</name>
    <name type="common">Nodular worm</name>
    <dbReference type="NCBI Taxonomy" id="61180"/>
    <lineage>
        <taxon>Eukaryota</taxon>
        <taxon>Metazoa</taxon>
        <taxon>Ecdysozoa</taxon>
        <taxon>Nematoda</taxon>
        <taxon>Chromadorea</taxon>
        <taxon>Rhabditida</taxon>
        <taxon>Rhabditina</taxon>
        <taxon>Rhabditomorpha</taxon>
        <taxon>Strongyloidea</taxon>
        <taxon>Strongylidae</taxon>
        <taxon>Oesophagostomum</taxon>
    </lineage>
</organism>
<dbReference type="SUPFAM" id="SSF48726">
    <property type="entry name" value="Immunoglobulin"/>
    <property type="match status" value="1"/>
</dbReference>
<dbReference type="EMBL" id="KN549219">
    <property type="protein sequence ID" value="KHJ99459.1"/>
    <property type="molecule type" value="Genomic_DNA"/>
</dbReference>
<dbReference type="InterPro" id="IPR013783">
    <property type="entry name" value="Ig-like_fold"/>
</dbReference>
<reference evidence="2 3" key="1">
    <citation type="submission" date="2014-03" db="EMBL/GenBank/DDBJ databases">
        <title>Draft genome of the hookworm Oesophagostomum dentatum.</title>
        <authorList>
            <person name="Mitreva M."/>
        </authorList>
    </citation>
    <scope>NUCLEOTIDE SEQUENCE [LARGE SCALE GENOMIC DNA]</scope>
    <source>
        <strain evidence="2 3">OD-Hann</strain>
    </source>
</reference>
<dbReference type="AlphaFoldDB" id="A0A0B1TQB0"/>
<evidence type="ECO:0000313" key="3">
    <source>
        <dbReference type="Proteomes" id="UP000053660"/>
    </source>
</evidence>
<accession>A0A0B1TQB0</accession>
<dbReference type="InterPro" id="IPR036179">
    <property type="entry name" value="Ig-like_dom_sf"/>
</dbReference>
<sequence>MNLESTELCRPSVILPFGDEVIANVGQTFKIYCAGSDEDDTVKWKTPHGEILLASRPEFSSGFERLDYFTTTLFEPLKRQRLRKRTLATTEYFRIDVVLNSDAGDYECTVQRGKYTITRKIRLVVRVPDIQLKVTHVGVSSVHLAWNQNIDIQAVDRVALQVNSTSASDFKRVVLLSLHNIYCSYNLINLLPDRVRPSLCAKNAVNAYQFFKLYTICLRWSLTDDGSDIYSTCLSERTQKSRSFMEDIGVEGVIVIWSKMIQSVSGQSVLSQRSSDEAITFENHQLQMCSSFCDRDSMANGPLLINVT</sequence>
<dbReference type="InterPro" id="IPR003599">
    <property type="entry name" value="Ig_sub"/>
</dbReference>
<dbReference type="Gene3D" id="2.60.40.10">
    <property type="entry name" value="Immunoglobulins"/>
    <property type="match status" value="1"/>
</dbReference>
<proteinExistence type="predicted"/>
<feature type="domain" description="Ig-like" evidence="1">
    <location>
        <begin position="11"/>
        <end position="118"/>
    </location>
</feature>
<gene>
    <name evidence="2" type="ORF">OESDEN_00538</name>
</gene>
<protein>
    <recommendedName>
        <fullName evidence="1">Ig-like domain-containing protein</fullName>
    </recommendedName>
</protein>
<evidence type="ECO:0000313" key="2">
    <source>
        <dbReference type="EMBL" id="KHJ99459.1"/>
    </source>
</evidence>
<dbReference type="PROSITE" id="PS50835">
    <property type="entry name" value="IG_LIKE"/>
    <property type="match status" value="1"/>
</dbReference>
<keyword evidence="3" id="KW-1185">Reference proteome</keyword>
<dbReference type="Proteomes" id="UP000053660">
    <property type="component" value="Unassembled WGS sequence"/>
</dbReference>
<dbReference type="InterPro" id="IPR007110">
    <property type="entry name" value="Ig-like_dom"/>
</dbReference>
<dbReference type="SMART" id="SM00409">
    <property type="entry name" value="IG"/>
    <property type="match status" value="1"/>
</dbReference>
<evidence type="ECO:0000259" key="1">
    <source>
        <dbReference type="PROSITE" id="PS50835"/>
    </source>
</evidence>
<name>A0A0B1TQB0_OESDE</name>